<dbReference type="PROSITE" id="PS00108">
    <property type="entry name" value="PROTEIN_KINASE_ST"/>
    <property type="match status" value="1"/>
</dbReference>
<feature type="region of interest" description="Disordered" evidence="11">
    <location>
        <begin position="235"/>
        <end position="263"/>
    </location>
</feature>
<dbReference type="InterPro" id="IPR017441">
    <property type="entry name" value="Protein_kinase_ATP_BS"/>
</dbReference>
<protein>
    <recommendedName>
        <fullName evidence="1">non-specific serine/threonine protein kinase</fullName>
        <ecNumber evidence="1">2.7.11.1</ecNumber>
    </recommendedName>
</protein>
<evidence type="ECO:0000313" key="14">
    <source>
        <dbReference type="Proteomes" id="UP000013827"/>
    </source>
</evidence>
<accession>A0A0D3KIQ1</accession>
<dbReference type="InterPro" id="IPR011009">
    <property type="entry name" value="Kinase-like_dom_sf"/>
</dbReference>
<dbReference type="Gene3D" id="3.30.450.20">
    <property type="entry name" value="PAS domain"/>
    <property type="match status" value="1"/>
</dbReference>
<keyword evidence="5 10" id="KW-0547">Nucleotide-binding</keyword>
<keyword evidence="4" id="KW-0808">Transferase</keyword>
<dbReference type="RefSeq" id="XP_005788065.1">
    <property type="nucleotide sequence ID" value="XM_005788008.1"/>
</dbReference>
<evidence type="ECO:0000256" key="8">
    <source>
        <dbReference type="ARBA" id="ARBA00047899"/>
    </source>
</evidence>
<proteinExistence type="predicted"/>
<evidence type="ECO:0000256" key="1">
    <source>
        <dbReference type="ARBA" id="ARBA00012513"/>
    </source>
</evidence>
<dbReference type="Pfam" id="PF07366">
    <property type="entry name" value="SnoaL"/>
    <property type="match status" value="1"/>
</dbReference>
<dbReference type="InterPro" id="IPR000014">
    <property type="entry name" value="PAS"/>
</dbReference>
<dbReference type="InterPro" id="IPR000719">
    <property type="entry name" value="Prot_kinase_dom"/>
</dbReference>
<feature type="region of interest" description="Disordered" evidence="11">
    <location>
        <begin position="1"/>
        <end position="26"/>
    </location>
</feature>
<evidence type="ECO:0000256" key="11">
    <source>
        <dbReference type="SAM" id="MobiDB-lite"/>
    </source>
</evidence>
<name>A0A0D3KIQ1_EMIH1</name>
<evidence type="ECO:0000256" key="3">
    <source>
        <dbReference type="ARBA" id="ARBA00022553"/>
    </source>
</evidence>
<dbReference type="EnsemblProtists" id="EOD35636">
    <property type="protein sequence ID" value="EOD35636"/>
    <property type="gene ID" value="EMIHUDRAFT_110727"/>
</dbReference>
<feature type="binding site" evidence="10">
    <location>
        <position position="68"/>
    </location>
    <ligand>
        <name>ATP</name>
        <dbReference type="ChEBI" id="CHEBI:30616"/>
    </ligand>
</feature>
<dbReference type="PROSITE" id="PS50011">
    <property type="entry name" value="PROTEIN_KINASE_DOM"/>
    <property type="match status" value="1"/>
</dbReference>
<dbReference type="Proteomes" id="UP000013827">
    <property type="component" value="Unassembled WGS sequence"/>
</dbReference>
<feature type="compositionally biased region" description="Gly residues" evidence="11">
    <location>
        <begin position="251"/>
        <end position="263"/>
    </location>
</feature>
<dbReference type="InterPro" id="IPR045270">
    <property type="entry name" value="STKc_AGC"/>
</dbReference>
<dbReference type="Pfam" id="PF00069">
    <property type="entry name" value="Pkinase"/>
    <property type="match status" value="1"/>
</dbReference>
<feature type="compositionally biased region" description="Low complexity" evidence="11">
    <location>
        <begin position="8"/>
        <end position="25"/>
    </location>
</feature>
<dbReference type="SUPFAM" id="SSF56112">
    <property type="entry name" value="Protein kinase-like (PK-like)"/>
    <property type="match status" value="1"/>
</dbReference>
<dbReference type="eggNOG" id="KOG0690">
    <property type="taxonomic scope" value="Eukaryota"/>
</dbReference>
<sequence>MSELPPVRTTSPAGSSTGPTASSPRALDDISLDSFEVHGMLGEGQFGRVMMVTRRANRQLYAMKCVLKEKLLRQGQQSVAQALSEKRVLEHMASRPHPFVVSLQFAFQDVDHLYLVMDYVGGGDMFTLLEQQGSFPEEWARVYAGEIVLALEHVHGSGVVYRDLKPENVMVGIDGHLKLTDFGMSKETGGEGESAFRDESLHVMMRRITREEVRLPPSCSPEADSLVSRLLAKQPSSRLGSTAPQPAGAADPGGGGGGGGATGGPAAVKAHPFFDGLSWDALLAKQIPAPCVLSVARDRDGSPVAPDGASNGSPTGGANYLLSLEITPDGTIWSVSRRLLQLLGHSSGSMHANGLEAFLDSRGLLALAFGDLRFEILEQTCKADEVITTWQWTGSHSGDYHTRLADGSYAALAPTPWAAPPPPRARSPRASRCAGIAVDTIRGGKVVDHVCFWDEEALRMQLLAQGEGKQWRGTRHTPAPADAGPATVALKGEMQAHYQRKVLSQLAYCRGEGVALCEAVDEGGGEALPVMLCSDTFAALVGVEGAARGSRGKAAAAGATVLKGRLEPLLRSLLVQPEEEADGHWSTPNPEAEGAAIDPLAAIRAALQGQPSTTPLHVQCADGRHRCLLLSLSRFIYESKAYIAALLHDMNWPQAPLAARPPKIGGPDLCSLYHHRARAPAPRPSFRRAPRSWLWFNGRGFEVAMVAALHSLNLMVTLVDMAAADQPLVWLSGGFERVTGFKPAQVLGTNCRFLQAPSTDPLCVERIRSALRREATIRANMYNEGAKDCFWNSLALYPGYRPDSDQLRYYFGVGTPLSTEHMKAVARILVLTEDEATGSVFAPMPFAGWSGQSDCY</sequence>
<dbReference type="InterPro" id="IPR035965">
    <property type="entry name" value="PAS-like_dom_sf"/>
</dbReference>
<dbReference type="HOGENOM" id="CLU_333854_0_0_1"/>
<keyword evidence="3" id="KW-0597">Phosphoprotein</keyword>
<reference evidence="14" key="1">
    <citation type="journal article" date="2013" name="Nature">
        <title>Pan genome of the phytoplankton Emiliania underpins its global distribution.</title>
        <authorList>
            <person name="Read B.A."/>
            <person name="Kegel J."/>
            <person name="Klute M.J."/>
            <person name="Kuo A."/>
            <person name="Lefebvre S.C."/>
            <person name="Maumus F."/>
            <person name="Mayer C."/>
            <person name="Miller J."/>
            <person name="Monier A."/>
            <person name="Salamov A."/>
            <person name="Young J."/>
            <person name="Aguilar M."/>
            <person name="Claverie J.M."/>
            <person name="Frickenhaus S."/>
            <person name="Gonzalez K."/>
            <person name="Herman E.K."/>
            <person name="Lin Y.C."/>
            <person name="Napier J."/>
            <person name="Ogata H."/>
            <person name="Sarno A.F."/>
            <person name="Shmutz J."/>
            <person name="Schroeder D."/>
            <person name="de Vargas C."/>
            <person name="Verret F."/>
            <person name="von Dassow P."/>
            <person name="Valentin K."/>
            <person name="Van de Peer Y."/>
            <person name="Wheeler G."/>
            <person name="Dacks J.B."/>
            <person name="Delwiche C.F."/>
            <person name="Dyhrman S.T."/>
            <person name="Glockner G."/>
            <person name="John U."/>
            <person name="Richards T."/>
            <person name="Worden A.Z."/>
            <person name="Zhang X."/>
            <person name="Grigoriev I.V."/>
            <person name="Allen A.E."/>
            <person name="Bidle K."/>
            <person name="Borodovsky M."/>
            <person name="Bowler C."/>
            <person name="Brownlee C."/>
            <person name="Cock J.M."/>
            <person name="Elias M."/>
            <person name="Gladyshev V.N."/>
            <person name="Groth M."/>
            <person name="Guda C."/>
            <person name="Hadaegh A."/>
            <person name="Iglesias-Rodriguez M.D."/>
            <person name="Jenkins J."/>
            <person name="Jones B.M."/>
            <person name="Lawson T."/>
            <person name="Leese F."/>
            <person name="Lindquist E."/>
            <person name="Lobanov A."/>
            <person name="Lomsadze A."/>
            <person name="Malik S.B."/>
            <person name="Marsh M.E."/>
            <person name="Mackinder L."/>
            <person name="Mock T."/>
            <person name="Mueller-Roeber B."/>
            <person name="Pagarete A."/>
            <person name="Parker M."/>
            <person name="Probert I."/>
            <person name="Quesneville H."/>
            <person name="Raines C."/>
            <person name="Rensing S.A."/>
            <person name="Riano-Pachon D.M."/>
            <person name="Richier S."/>
            <person name="Rokitta S."/>
            <person name="Shiraiwa Y."/>
            <person name="Soanes D.M."/>
            <person name="van der Giezen M."/>
            <person name="Wahlund T.M."/>
            <person name="Williams B."/>
            <person name="Wilson W."/>
            <person name="Wolfe G."/>
            <person name="Wurch L.L."/>
        </authorList>
    </citation>
    <scope>NUCLEOTIDE SEQUENCE</scope>
</reference>
<evidence type="ECO:0000256" key="4">
    <source>
        <dbReference type="ARBA" id="ARBA00022679"/>
    </source>
</evidence>
<comment type="catalytic activity">
    <reaction evidence="9">
        <text>L-seryl-[protein] + ATP = O-phospho-L-seryl-[protein] + ADP + H(+)</text>
        <dbReference type="Rhea" id="RHEA:17989"/>
        <dbReference type="Rhea" id="RHEA-COMP:9863"/>
        <dbReference type="Rhea" id="RHEA-COMP:11604"/>
        <dbReference type="ChEBI" id="CHEBI:15378"/>
        <dbReference type="ChEBI" id="CHEBI:29999"/>
        <dbReference type="ChEBI" id="CHEBI:30616"/>
        <dbReference type="ChEBI" id="CHEBI:83421"/>
        <dbReference type="ChEBI" id="CHEBI:456216"/>
        <dbReference type="EC" id="2.7.11.1"/>
    </reaction>
</comment>
<keyword evidence="14" id="KW-1185">Reference proteome</keyword>
<organism evidence="13 14">
    <name type="scientific">Emiliania huxleyi (strain CCMP1516)</name>
    <dbReference type="NCBI Taxonomy" id="280463"/>
    <lineage>
        <taxon>Eukaryota</taxon>
        <taxon>Haptista</taxon>
        <taxon>Haptophyta</taxon>
        <taxon>Prymnesiophyceae</taxon>
        <taxon>Isochrysidales</taxon>
        <taxon>Noelaerhabdaceae</taxon>
        <taxon>Emiliania</taxon>
    </lineage>
</organism>
<dbReference type="AlphaFoldDB" id="A0A0D3KIQ1"/>
<dbReference type="PaxDb" id="2903-EOD35636"/>
<dbReference type="Gene3D" id="3.10.450.50">
    <property type="match status" value="1"/>
</dbReference>
<keyword evidence="2" id="KW-0723">Serine/threonine-protein kinase</keyword>
<dbReference type="EC" id="2.7.11.1" evidence="1"/>
<dbReference type="InterPro" id="IPR009959">
    <property type="entry name" value="Cyclase_SnoaL-like"/>
</dbReference>
<evidence type="ECO:0000256" key="2">
    <source>
        <dbReference type="ARBA" id="ARBA00022527"/>
    </source>
</evidence>
<feature type="domain" description="Protein kinase" evidence="12">
    <location>
        <begin position="35"/>
        <end position="452"/>
    </location>
</feature>
<dbReference type="SUPFAM" id="SSF54427">
    <property type="entry name" value="NTF2-like"/>
    <property type="match status" value="1"/>
</dbReference>
<evidence type="ECO:0000259" key="12">
    <source>
        <dbReference type="PROSITE" id="PS50011"/>
    </source>
</evidence>
<comment type="catalytic activity">
    <reaction evidence="8">
        <text>L-threonyl-[protein] + ATP = O-phospho-L-threonyl-[protein] + ADP + H(+)</text>
        <dbReference type="Rhea" id="RHEA:46608"/>
        <dbReference type="Rhea" id="RHEA-COMP:11060"/>
        <dbReference type="Rhea" id="RHEA-COMP:11605"/>
        <dbReference type="ChEBI" id="CHEBI:15378"/>
        <dbReference type="ChEBI" id="CHEBI:30013"/>
        <dbReference type="ChEBI" id="CHEBI:30616"/>
        <dbReference type="ChEBI" id="CHEBI:61977"/>
        <dbReference type="ChEBI" id="CHEBI:456216"/>
        <dbReference type="EC" id="2.7.11.1"/>
    </reaction>
</comment>
<dbReference type="GO" id="GO:0030638">
    <property type="term" value="P:polyketide metabolic process"/>
    <property type="evidence" value="ECO:0007669"/>
    <property type="project" value="InterPro"/>
</dbReference>
<keyword evidence="6" id="KW-0418">Kinase</keyword>
<dbReference type="CDD" id="cd05123">
    <property type="entry name" value="STKc_AGC"/>
    <property type="match status" value="1"/>
</dbReference>
<dbReference type="SMART" id="SM00220">
    <property type="entry name" value="S_TKc"/>
    <property type="match status" value="1"/>
</dbReference>
<dbReference type="PROSITE" id="PS00107">
    <property type="entry name" value="PROTEIN_KINASE_ATP"/>
    <property type="match status" value="1"/>
</dbReference>
<dbReference type="InterPro" id="IPR008271">
    <property type="entry name" value="Ser/Thr_kinase_AS"/>
</dbReference>
<dbReference type="FunFam" id="1.10.510.10:FF:000294">
    <property type="entry name" value="Serine/threonine-protein kinase OXI1"/>
    <property type="match status" value="1"/>
</dbReference>
<evidence type="ECO:0000313" key="13">
    <source>
        <dbReference type="EnsemblProtists" id="EOD35636"/>
    </source>
</evidence>
<evidence type="ECO:0000256" key="10">
    <source>
        <dbReference type="PROSITE-ProRule" id="PRU10141"/>
    </source>
</evidence>
<evidence type="ECO:0000256" key="7">
    <source>
        <dbReference type="ARBA" id="ARBA00022840"/>
    </source>
</evidence>
<dbReference type="Pfam" id="PF13426">
    <property type="entry name" value="PAS_9"/>
    <property type="match status" value="1"/>
</dbReference>
<dbReference type="Gene3D" id="1.10.510.10">
    <property type="entry name" value="Transferase(Phosphotransferase) domain 1"/>
    <property type="match status" value="2"/>
</dbReference>
<evidence type="ECO:0000256" key="9">
    <source>
        <dbReference type="ARBA" id="ARBA00048679"/>
    </source>
</evidence>
<dbReference type="InterPro" id="IPR032710">
    <property type="entry name" value="NTF2-like_dom_sf"/>
</dbReference>
<evidence type="ECO:0000256" key="5">
    <source>
        <dbReference type="ARBA" id="ARBA00022741"/>
    </source>
</evidence>
<dbReference type="Gene3D" id="3.30.200.20">
    <property type="entry name" value="Phosphorylase Kinase, domain 1"/>
    <property type="match status" value="1"/>
</dbReference>
<dbReference type="PANTHER" id="PTHR24351">
    <property type="entry name" value="RIBOSOMAL PROTEIN S6 KINASE"/>
    <property type="match status" value="1"/>
</dbReference>
<dbReference type="GO" id="GO:0005524">
    <property type="term" value="F:ATP binding"/>
    <property type="evidence" value="ECO:0007669"/>
    <property type="project" value="UniProtKB-UniRule"/>
</dbReference>
<dbReference type="GO" id="GO:0004674">
    <property type="term" value="F:protein serine/threonine kinase activity"/>
    <property type="evidence" value="ECO:0007669"/>
    <property type="project" value="UniProtKB-KW"/>
</dbReference>
<dbReference type="STRING" id="2903.R1FJA5"/>
<dbReference type="SUPFAM" id="SSF55785">
    <property type="entry name" value="PYP-like sensor domain (PAS domain)"/>
    <property type="match status" value="1"/>
</dbReference>
<reference evidence="13" key="2">
    <citation type="submission" date="2024-10" db="UniProtKB">
        <authorList>
            <consortium name="EnsemblProtists"/>
        </authorList>
    </citation>
    <scope>IDENTIFICATION</scope>
</reference>
<keyword evidence="7 10" id="KW-0067">ATP-binding</keyword>
<dbReference type="KEGG" id="ehx:EMIHUDRAFT_110727"/>
<dbReference type="GeneID" id="17280907"/>
<evidence type="ECO:0000256" key="6">
    <source>
        <dbReference type="ARBA" id="ARBA00022777"/>
    </source>
</evidence>